<organism evidence="2 3">
    <name type="scientific">Diploscapter pachys</name>
    <dbReference type="NCBI Taxonomy" id="2018661"/>
    <lineage>
        <taxon>Eukaryota</taxon>
        <taxon>Metazoa</taxon>
        <taxon>Ecdysozoa</taxon>
        <taxon>Nematoda</taxon>
        <taxon>Chromadorea</taxon>
        <taxon>Rhabditida</taxon>
        <taxon>Rhabditina</taxon>
        <taxon>Rhabditomorpha</taxon>
        <taxon>Rhabditoidea</taxon>
        <taxon>Rhabditidae</taxon>
        <taxon>Diploscapter</taxon>
    </lineage>
</organism>
<comment type="caution">
    <text evidence="2">The sequence shown here is derived from an EMBL/GenBank/DDBJ whole genome shotgun (WGS) entry which is preliminary data.</text>
</comment>
<dbReference type="STRING" id="2018661.A0A2A2KHG7"/>
<feature type="compositionally biased region" description="Basic residues" evidence="1">
    <location>
        <begin position="182"/>
        <end position="191"/>
    </location>
</feature>
<dbReference type="OrthoDB" id="1741717at2759"/>
<accession>A0A2A2KHG7</accession>
<feature type="region of interest" description="Disordered" evidence="1">
    <location>
        <begin position="165"/>
        <end position="230"/>
    </location>
</feature>
<name>A0A2A2KHG7_9BILA</name>
<evidence type="ECO:0000313" key="3">
    <source>
        <dbReference type="Proteomes" id="UP000218231"/>
    </source>
</evidence>
<feature type="compositionally biased region" description="Polar residues" evidence="1">
    <location>
        <begin position="167"/>
        <end position="180"/>
    </location>
</feature>
<sequence length="247" mass="27685">MTKYFQEKFIERIILNPNQEDLEDYASNQEKYGIERIFEAIQTAEWPNRQMHSKNRPGKVGDSAIDRLIELINDLPDSEDEDAEPNKEDEEEIWSTFSPFINKAIFSASQSSSSKKEEIIWGSAKSKDSPQRAVVVHLPSNDDEESEDTATVSVNVDVAFVKKPSATVETTAVSEQTSSAKNKNKKKKKGQKNQAEQNGETAEAAEESLSPTDEKLRDTLGDIFGTEEEGGFSLGNLKEVIFNFNKI</sequence>
<evidence type="ECO:0000313" key="2">
    <source>
        <dbReference type="EMBL" id="PAV73310.1"/>
    </source>
</evidence>
<reference evidence="2 3" key="1">
    <citation type="journal article" date="2017" name="Curr. Biol.">
        <title>Genome architecture and evolution of a unichromosomal asexual nematode.</title>
        <authorList>
            <person name="Fradin H."/>
            <person name="Zegar C."/>
            <person name="Gutwein M."/>
            <person name="Lucas J."/>
            <person name="Kovtun M."/>
            <person name="Corcoran D."/>
            <person name="Baugh L.R."/>
            <person name="Kiontke K."/>
            <person name="Gunsalus K."/>
            <person name="Fitch D.H."/>
            <person name="Piano F."/>
        </authorList>
    </citation>
    <scope>NUCLEOTIDE SEQUENCE [LARGE SCALE GENOMIC DNA]</scope>
    <source>
        <strain evidence="2">PF1309</strain>
    </source>
</reference>
<dbReference type="EMBL" id="LIAE01008627">
    <property type="protein sequence ID" value="PAV73310.1"/>
    <property type="molecule type" value="Genomic_DNA"/>
</dbReference>
<protein>
    <submittedName>
        <fullName evidence="2">Uncharacterized protein</fullName>
    </submittedName>
</protein>
<dbReference type="AlphaFoldDB" id="A0A2A2KHG7"/>
<dbReference type="Proteomes" id="UP000218231">
    <property type="component" value="Unassembled WGS sequence"/>
</dbReference>
<keyword evidence="3" id="KW-1185">Reference proteome</keyword>
<gene>
    <name evidence="2" type="ORF">WR25_18890</name>
</gene>
<evidence type="ECO:0000256" key="1">
    <source>
        <dbReference type="SAM" id="MobiDB-lite"/>
    </source>
</evidence>
<proteinExistence type="predicted"/>